<dbReference type="SUPFAM" id="SSF52980">
    <property type="entry name" value="Restriction endonuclease-like"/>
    <property type="match status" value="1"/>
</dbReference>
<dbReference type="GeneID" id="14297479"/>
<keyword evidence="2" id="KW-0269">Exonuclease</keyword>
<evidence type="ECO:0000313" key="3">
    <source>
        <dbReference type="Proteomes" id="UP000002653"/>
    </source>
</evidence>
<dbReference type="OrthoDB" id="7802at10239"/>
<dbReference type="Pfam" id="PF09588">
    <property type="entry name" value="YqaJ"/>
    <property type="match status" value="1"/>
</dbReference>
<protein>
    <submittedName>
        <fullName evidence="2">Putative exonuclease</fullName>
    </submittedName>
</protein>
<reference evidence="2 3" key="1">
    <citation type="journal article" date="2012" name="Virus Genes">
        <title>Isolation and complete genome sequence of a bacteriophage lysing Tetrasphaera jenkinsii, a filamentous bacteria responsible for bulking in activated sludge.</title>
        <authorList>
            <person name="Petrovski S."/>
            <person name="Tillett D."/>
            <person name="Seviour R.J."/>
        </authorList>
    </citation>
    <scope>NUCLEOTIDE SEQUENCE [LARGE SCALE GENOMIC DNA]</scope>
</reference>
<evidence type="ECO:0000259" key="1">
    <source>
        <dbReference type="Pfam" id="PF09588"/>
    </source>
</evidence>
<evidence type="ECO:0000313" key="2">
    <source>
        <dbReference type="EMBL" id="ADX42574.1"/>
    </source>
</evidence>
<dbReference type="Gene3D" id="3.90.320.10">
    <property type="match status" value="1"/>
</dbReference>
<dbReference type="CDD" id="cd22343">
    <property type="entry name" value="PDDEXK_lambda_exonuclease-like"/>
    <property type="match status" value="1"/>
</dbReference>
<dbReference type="RefSeq" id="YP_007237966.1">
    <property type="nucleotide sequence ID" value="NC_019930.1"/>
</dbReference>
<dbReference type="KEGG" id="vg:14297479"/>
<keyword evidence="2" id="KW-0540">Nuclease</keyword>
<keyword evidence="2" id="KW-0378">Hydrolase</keyword>
<dbReference type="InterPro" id="IPR011335">
    <property type="entry name" value="Restrct_endonuc-II-like"/>
</dbReference>
<dbReference type="GO" id="GO:0004527">
    <property type="term" value="F:exonuclease activity"/>
    <property type="evidence" value="ECO:0007669"/>
    <property type="project" value="UniProtKB-KW"/>
</dbReference>
<organism evidence="2 3">
    <name type="scientific">Tetrasphaera phage TJE1</name>
    <dbReference type="NCBI Taxonomy" id="981335"/>
    <lineage>
        <taxon>Viruses</taxon>
        <taxon>Duplodnaviria</taxon>
        <taxon>Heunggongvirae</taxon>
        <taxon>Uroviricota</taxon>
        <taxon>Caudoviricetes</taxon>
        <taxon>Tijeunavirus</taxon>
        <taxon>Tijeunavirus TJE1</taxon>
    </lineage>
</organism>
<dbReference type="InterPro" id="IPR011604">
    <property type="entry name" value="PDDEXK-like_dom_sf"/>
</dbReference>
<dbReference type="EMBL" id="HQ225832">
    <property type="protein sequence ID" value="ADX42574.1"/>
    <property type="molecule type" value="Genomic_DNA"/>
</dbReference>
<proteinExistence type="predicted"/>
<dbReference type="Proteomes" id="UP000002653">
    <property type="component" value="Segment"/>
</dbReference>
<keyword evidence="3" id="KW-1185">Reference proteome</keyword>
<feature type="domain" description="YqaJ viral recombinase" evidence="1">
    <location>
        <begin position="17"/>
        <end position="156"/>
    </location>
</feature>
<dbReference type="InterPro" id="IPR019080">
    <property type="entry name" value="YqaJ_viral_recombinase"/>
</dbReference>
<sequence length="219" mass="25086">MIPGPNWHFEFEQGTDEWRLYRSGRVTASVVNDILAKGEGKSYDNALATLVQEILTGKPSESFSNKHTDRGHENEPIGRMLYMKRVQDEVETVGFVDHPFIKRYGASPDGFREEGGKRIGLELKNRSAAIHLATLRGKAIPKPDMDQMIAQMDCCEFDAVDYGTYNPDFPGEMALHVVRVWRDANVEKLITERRKLIVEFIQKALAEVEELRGRYERRD</sequence>
<name>G4W986_9CAUD</name>
<accession>G4W986</accession>